<proteinExistence type="predicted"/>
<organism evidence="1 2">
    <name type="scientific">Rhizobium leguminosarum</name>
    <dbReference type="NCBI Taxonomy" id="384"/>
    <lineage>
        <taxon>Bacteria</taxon>
        <taxon>Pseudomonadati</taxon>
        <taxon>Pseudomonadota</taxon>
        <taxon>Alphaproteobacteria</taxon>
        <taxon>Hyphomicrobiales</taxon>
        <taxon>Rhizobiaceae</taxon>
        <taxon>Rhizobium/Agrobacterium group</taxon>
        <taxon>Rhizobium</taxon>
    </lineage>
</organism>
<protein>
    <submittedName>
        <fullName evidence="1">Uncharacterized protein</fullName>
    </submittedName>
</protein>
<name>A0A4Q1UBJ1_RHILE</name>
<dbReference type="RefSeq" id="WP_129418816.1">
    <property type="nucleotide sequence ID" value="NZ_MZMU01000003.1"/>
</dbReference>
<gene>
    <name evidence="1" type="ORF">B5P46_11875</name>
</gene>
<reference evidence="1 2" key="1">
    <citation type="submission" date="2017-03" db="EMBL/GenBank/DDBJ databases">
        <authorList>
            <person name="Safronova V.I."/>
            <person name="Sazanova A.L."/>
            <person name="Chirak E.R."/>
        </authorList>
    </citation>
    <scope>NUCLEOTIDE SEQUENCE [LARGE SCALE GENOMIC DNA]</scope>
    <source>
        <strain evidence="1 2">Tri-43</strain>
    </source>
</reference>
<dbReference type="EMBL" id="MZMU01000003">
    <property type="protein sequence ID" value="RXT29372.1"/>
    <property type="molecule type" value="Genomic_DNA"/>
</dbReference>
<sequence length="848" mass="94140">MSLRDCLNSAVEQGAINSRQAEELHDYYEARFRRKRPGMTDRQAAEAAKREVIDSLRDNAKEKRRQVLLTEAKRKELADFVENYRDLKGRPDKVDAVMSLMIHNGYKGTQSMSGKANAIIAMAHRQLSEVMHHFRRSRVAGTHLNKVDLPDVIRAMHGEKTGNATAKAMGQAVSNVFEELRQRFNAAGGNIPKRQDFGLTHTHNRSNIRELGLTGRGKFGGKRYDMDLARRRWKEFIKPMLNADEMTNPRTGETVGLDGIDASLDYVFDSIMSDGWAHRRPEARKFGVGSVASRYQESRFLIFNDADAWLAYNEKFGNTDPIASIFNQVNSLSRDIAAMERFGPNPDASVEWLKQAVQADIGRRQSGALKVEGLKLPGISARAMAAYRIDSLWRALRGRETVVQGAAQFAGDIRNVATSAALGATGILAGLTDPFVSQAARRLAGLPVTVTMHKIVGDLARFAADKGNEAALARKAVVWDDFMHTMNEQARFVDQMFGHEWSKYLVDRSLTLNGLKPLTDARKRIEATAWHDTLGEYASKDTDWIDLPPLLKKTMEGFGFTPEEWHAMRAGVDEAGFLDPGTLYEKTGNRNLAEKYAEMIIQWSERSVPSGDPRVKSFLTGMVPRGTVLGEIAEFASQFMSFGMSFTARQLEAHYVYSMLAKSGSGKVARGAYYFAAMAVPLTLGAGMYIQILNVLNGKDPEDMTQPSFWAKAFVKGGGGGLFADFVDKAENRFGQNFAQTLGGIGGAFIGDTLDLSLRSIQTIMGAEDPKAGRALSKYVGRYTPILSSHPMTRAWYRRLFVDNLQMMTDPDADKSFKAQARKSSFWWQPGELTPRRAPDLGAIAGSE</sequence>
<evidence type="ECO:0000313" key="2">
    <source>
        <dbReference type="Proteomes" id="UP000290767"/>
    </source>
</evidence>
<dbReference type="AlphaFoldDB" id="A0A4Q1UBJ1"/>
<evidence type="ECO:0000313" key="1">
    <source>
        <dbReference type="EMBL" id="RXT29372.1"/>
    </source>
</evidence>
<comment type="caution">
    <text evidence="1">The sequence shown here is derived from an EMBL/GenBank/DDBJ whole genome shotgun (WGS) entry which is preliminary data.</text>
</comment>
<accession>A0A4Q1UBJ1</accession>
<dbReference type="Proteomes" id="UP000290767">
    <property type="component" value="Unassembled WGS sequence"/>
</dbReference>